<comment type="caution">
    <text evidence="8">The sequence shown here is derived from an EMBL/GenBank/DDBJ whole genome shotgun (WGS) entry which is preliminary data.</text>
</comment>
<dbReference type="InterPro" id="IPR013780">
    <property type="entry name" value="Glyco_hydro_b"/>
</dbReference>
<feature type="domain" description="Glycoside hydrolase family 31 TIM barrel" evidence="4">
    <location>
        <begin position="243"/>
        <end position="567"/>
    </location>
</feature>
<evidence type="ECO:0000256" key="1">
    <source>
        <dbReference type="ARBA" id="ARBA00007806"/>
    </source>
</evidence>
<dbReference type="GO" id="GO:0004553">
    <property type="term" value="F:hydrolase activity, hydrolyzing O-glycosyl compounds"/>
    <property type="evidence" value="ECO:0007669"/>
    <property type="project" value="InterPro"/>
</dbReference>
<organism evidence="8 9">
    <name type="scientific">Candidatus Amulumruptor caecigallinarius</name>
    <dbReference type="NCBI Taxonomy" id="2109911"/>
    <lineage>
        <taxon>Bacteria</taxon>
        <taxon>Pseudomonadati</taxon>
        <taxon>Bacteroidota</taxon>
        <taxon>Bacteroidia</taxon>
        <taxon>Bacteroidales</taxon>
        <taxon>Muribaculaceae</taxon>
        <taxon>Candidatus Amulumruptor</taxon>
    </lineage>
</organism>
<evidence type="ECO:0000256" key="3">
    <source>
        <dbReference type="SAM" id="SignalP"/>
    </source>
</evidence>
<feature type="domain" description="Glycoside hydrolase family 31 N-terminal" evidence="5">
    <location>
        <begin position="41"/>
        <end position="198"/>
    </location>
</feature>
<feature type="domain" description="Glycosyl hydrolase family 31 C-terminal" evidence="7">
    <location>
        <begin position="575"/>
        <end position="662"/>
    </location>
</feature>
<feature type="chain" id="PRO_5037479659" evidence="3">
    <location>
        <begin position="24"/>
        <end position="798"/>
    </location>
</feature>
<dbReference type="PANTHER" id="PTHR43863:SF2">
    <property type="entry name" value="MALTASE-GLUCOAMYLASE"/>
    <property type="match status" value="1"/>
</dbReference>
<name>A0A921E7S1_9BACT</name>
<dbReference type="InterPro" id="IPR011013">
    <property type="entry name" value="Gal_mutarotase_sf_dom"/>
</dbReference>
<dbReference type="InterPro" id="IPR033403">
    <property type="entry name" value="DUF5110"/>
</dbReference>
<feature type="domain" description="DUF5110" evidence="6">
    <location>
        <begin position="681"/>
        <end position="751"/>
    </location>
</feature>
<dbReference type="Gene3D" id="3.20.20.80">
    <property type="entry name" value="Glycosidases"/>
    <property type="match status" value="1"/>
</dbReference>
<dbReference type="Pfam" id="PF17137">
    <property type="entry name" value="DUF5110"/>
    <property type="match status" value="1"/>
</dbReference>
<dbReference type="CDD" id="cd14752">
    <property type="entry name" value="GH31_N"/>
    <property type="match status" value="1"/>
</dbReference>
<dbReference type="InterPro" id="IPR048395">
    <property type="entry name" value="Glyco_hydro_31_C"/>
</dbReference>
<dbReference type="PANTHER" id="PTHR43863">
    <property type="entry name" value="HYDROLASE, PUTATIVE (AFU_ORTHOLOGUE AFUA_1G03140)-RELATED"/>
    <property type="match status" value="1"/>
</dbReference>
<evidence type="ECO:0000259" key="5">
    <source>
        <dbReference type="Pfam" id="PF13802"/>
    </source>
</evidence>
<dbReference type="Pfam" id="PF13802">
    <property type="entry name" value="Gal_mutarotas_2"/>
    <property type="match status" value="1"/>
</dbReference>
<dbReference type="AlphaFoldDB" id="A0A921E7S1"/>
<dbReference type="Proteomes" id="UP000711407">
    <property type="component" value="Unassembled WGS sequence"/>
</dbReference>
<keyword evidence="2" id="KW-0378">Hydrolase</keyword>
<dbReference type="SUPFAM" id="SSF51011">
    <property type="entry name" value="Glycosyl hydrolase domain"/>
    <property type="match status" value="1"/>
</dbReference>
<dbReference type="InterPro" id="IPR000322">
    <property type="entry name" value="Glyco_hydro_31_TIM"/>
</dbReference>
<dbReference type="GO" id="GO:0005975">
    <property type="term" value="P:carbohydrate metabolic process"/>
    <property type="evidence" value="ECO:0007669"/>
    <property type="project" value="InterPro"/>
</dbReference>
<dbReference type="Gene3D" id="2.60.40.1760">
    <property type="entry name" value="glycosyl hydrolase (family 31)"/>
    <property type="match status" value="1"/>
</dbReference>
<evidence type="ECO:0000313" key="9">
    <source>
        <dbReference type="Proteomes" id="UP000711407"/>
    </source>
</evidence>
<protein>
    <submittedName>
        <fullName evidence="8">DUF5110 domain-containing protein</fullName>
    </submittedName>
</protein>
<dbReference type="InterPro" id="IPR017853">
    <property type="entry name" value="GH"/>
</dbReference>
<dbReference type="Pfam" id="PF01055">
    <property type="entry name" value="Glyco_hydro_31_2nd"/>
    <property type="match status" value="1"/>
</dbReference>
<reference evidence="8" key="2">
    <citation type="submission" date="2021-09" db="EMBL/GenBank/DDBJ databases">
        <authorList>
            <person name="Gilroy R."/>
        </authorList>
    </citation>
    <scope>NUCLEOTIDE SEQUENCE</scope>
    <source>
        <strain evidence="8">4100</strain>
    </source>
</reference>
<gene>
    <name evidence="8" type="ORF">K8V47_02545</name>
</gene>
<evidence type="ECO:0000313" key="8">
    <source>
        <dbReference type="EMBL" id="HJE38628.1"/>
    </source>
</evidence>
<dbReference type="InterPro" id="IPR051816">
    <property type="entry name" value="Glycosyl_Hydrolase_31"/>
</dbReference>
<evidence type="ECO:0000259" key="6">
    <source>
        <dbReference type="Pfam" id="PF17137"/>
    </source>
</evidence>
<sequence>MRIAAKTLLCSSIAIAMTLPASADEAKGQIMTTLPDGRLVIVTAVNANVIKVTNLPAGESPLQSRATVDASARFDGTITHGTDVTSMTTSTGIKATLNNNNGAVTVSAGPGKSINDSGERLLKDGKRELMLATDGTGSFYGGGERGHKINLAGDTLVMYNKQNYGYVKGESRISQMNITMPLFLSSNGYAILFDDYAAAEVILGNPIKYISESPAPISYYYIYGDGTMKGLTEAVSQLTGRQDMPPFWAMGYITSKYGYKTEAETRSVIDTLKMNKYPVDGIVLDLYWYGKEQDMGRLAWEPQQWPDHKQMLADLKAKGVNTIIISQPYVLRNGRAIDNYNMGVEKGLFVKDATDSLKGTQEVQIWVGEGGMFDVSNPDTRKWLANRYKELTLGGVGGWWGDLGEPEVHPETGIHHNGLTARQYHNQYGNDWSQIIYDLYKEEFPNTRLMTMMRGGTTGLQRYSVYPWSTDVSRSWGGLQPQVTIMLGSGLSGLGYMSHDVGGFAIDEKVPYDPELYVRWLQLGTFSPILRTHAQNTAEPYRYPDQQHIILPLIKERYRWLPYNYTLAYENHAYGTPLVRPIGFYEPGETKYDNIDDEYLWGKDVLIAPVMTQGATSRQVTFPAGTWVDYSDPTKTYAGGTTINYNAPIEVLPMFVRAGSIIPTADYDMGNTGDYKDSAYTLNVYPVAGCSGSYTLFEDDRTSTTTVENGRYALLTFSDSMTQSALEITLSKSQDSPMTPTEKDIRLLIHNIDKSPKSVSVNGKKLNKKAYQYDKGTKTLRVDNKWNPTESRTISIKL</sequence>
<proteinExistence type="inferred from homology"/>
<comment type="similarity">
    <text evidence="1 2">Belongs to the glycosyl hydrolase 31 family.</text>
</comment>
<dbReference type="EMBL" id="DYXT01000017">
    <property type="protein sequence ID" value="HJE38628.1"/>
    <property type="molecule type" value="Genomic_DNA"/>
</dbReference>
<evidence type="ECO:0000259" key="7">
    <source>
        <dbReference type="Pfam" id="PF21365"/>
    </source>
</evidence>
<feature type="signal peptide" evidence="3">
    <location>
        <begin position="1"/>
        <end position="23"/>
    </location>
</feature>
<evidence type="ECO:0000259" key="4">
    <source>
        <dbReference type="Pfam" id="PF01055"/>
    </source>
</evidence>
<dbReference type="SUPFAM" id="SSF51445">
    <property type="entry name" value="(Trans)glycosidases"/>
    <property type="match status" value="1"/>
</dbReference>
<dbReference type="SUPFAM" id="SSF74650">
    <property type="entry name" value="Galactose mutarotase-like"/>
    <property type="match status" value="1"/>
</dbReference>
<keyword evidence="2" id="KW-0326">Glycosidase</keyword>
<dbReference type="Gene3D" id="2.60.40.1180">
    <property type="entry name" value="Golgi alpha-mannosidase II"/>
    <property type="match status" value="2"/>
</dbReference>
<dbReference type="GO" id="GO:0030246">
    <property type="term" value="F:carbohydrate binding"/>
    <property type="evidence" value="ECO:0007669"/>
    <property type="project" value="InterPro"/>
</dbReference>
<dbReference type="Pfam" id="PF21365">
    <property type="entry name" value="Glyco_hydro_31_3rd"/>
    <property type="match status" value="1"/>
</dbReference>
<dbReference type="InterPro" id="IPR025887">
    <property type="entry name" value="Glyco_hydro_31_N_dom"/>
</dbReference>
<reference evidence="8" key="1">
    <citation type="journal article" date="2021" name="PeerJ">
        <title>Extensive microbial diversity within the chicken gut microbiome revealed by metagenomics and culture.</title>
        <authorList>
            <person name="Gilroy R."/>
            <person name="Ravi A."/>
            <person name="Getino M."/>
            <person name="Pursley I."/>
            <person name="Horton D.L."/>
            <person name="Alikhan N.F."/>
            <person name="Baker D."/>
            <person name="Gharbi K."/>
            <person name="Hall N."/>
            <person name="Watson M."/>
            <person name="Adriaenssens E.M."/>
            <person name="Foster-Nyarko E."/>
            <person name="Jarju S."/>
            <person name="Secka A."/>
            <person name="Antonio M."/>
            <person name="Oren A."/>
            <person name="Chaudhuri R.R."/>
            <person name="La Ragione R."/>
            <person name="Hildebrand F."/>
            <person name="Pallen M.J."/>
        </authorList>
    </citation>
    <scope>NUCLEOTIDE SEQUENCE</scope>
    <source>
        <strain evidence="8">4100</strain>
    </source>
</reference>
<accession>A0A921E7S1</accession>
<evidence type="ECO:0000256" key="2">
    <source>
        <dbReference type="RuleBase" id="RU361185"/>
    </source>
</evidence>
<keyword evidence="3" id="KW-0732">Signal</keyword>